<evidence type="ECO:0000313" key="1">
    <source>
        <dbReference type="EMBL" id="GAG97512.1"/>
    </source>
</evidence>
<proteinExistence type="predicted"/>
<protein>
    <submittedName>
        <fullName evidence="1">Uncharacterized protein</fullName>
    </submittedName>
</protein>
<gene>
    <name evidence="1" type="ORF">S01H4_37090</name>
</gene>
<reference evidence="1" key="1">
    <citation type="journal article" date="2014" name="Front. Microbiol.">
        <title>High frequency of phylogenetically diverse reductive dehalogenase-homologous genes in deep subseafloor sedimentary metagenomes.</title>
        <authorList>
            <person name="Kawai M."/>
            <person name="Futagami T."/>
            <person name="Toyoda A."/>
            <person name="Takaki Y."/>
            <person name="Nishi S."/>
            <person name="Hori S."/>
            <person name="Arai W."/>
            <person name="Tsubouchi T."/>
            <person name="Morono Y."/>
            <person name="Uchiyama I."/>
            <person name="Ito T."/>
            <person name="Fujiyama A."/>
            <person name="Inagaki F."/>
            <person name="Takami H."/>
        </authorList>
    </citation>
    <scope>NUCLEOTIDE SEQUENCE</scope>
    <source>
        <strain evidence="1">Expedition CK06-06</strain>
    </source>
</reference>
<feature type="non-terminal residue" evidence="1">
    <location>
        <position position="1"/>
    </location>
</feature>
<sequence length="38" mass="4821">KTFKIMSKKFWYFVKKLINIIWIRHVEFNITLECLILY</sequence>
<dbReference type="EMBL" id="BART01019892">
    <property type="protein sequence ID" value="GAG97512.1"/>
    <property type="molecule type" value="Genomic_DNA"/>
</dbReference>
<comment type="caution">
    <text evidence="1">The sequence shown here is derived from an EMBL/GenBank/DDBJ whole genome shotgun (WGS) entry which is preliminary data.</text>
</comment>
<organism evidence="1">
    <name type="scientific">marine sediment metagenome</name>
    <dbReference type="NCBI Taxonomy" id="412755"/>
    <lineage>
        <taxon>unclassified sequences</taxon>
        <taxon>metagenomes</taxon>
        <taxon>ecological metagenomes</taxon>
    </lineage>
</organism>
<dbReference type="AlphaFoldDB" id="X1CX62"/>
<accession>X1CX62</accession>
<name>X1CX62_9ZZZZ</name>